<dbReference type="RefSeq" id="WP_344950789.1">
    <property type="nucleotide sequence ID" value="NZ_BAAAZG010000029.1"/>
</dbReference>
<dbReference type="PANTHER" id="PTHR37292">
    <property type="entry name" value="VNG6097C"/>
    <property type="match status" value="1"/>
</dbReference>
<feature type="domain" description="GmrSD restriction endonucleases N-terminal" evidence="1">
    <location>
        <begin position="10"/>
        <end position="253"/>
    </location>
</feature>
<dbReference type="Proteomes" id="UP001500683">
    <property type="component" value="Unassembled WGS sequence"/>
</dbReference>
<accession>A0ABP7W752</accession>
<name>A0ABP7W752_9ACTN</name>
<evidence type="ECO:0000313" key="3">
    <source>
        <dbReference type="Proteomes" id="UP001500683"/>
    </source>
</evidence>
<dbReference type="PANTHER" id="PTHR37292:SF2">
    <property type="entry name" value="DUF262 DOMAIN-CONTAINING PROTEIN"/>
    <property type="match status" value="1"/>
</dbReference>
<reference evidence="3" key="1">
    <citation type="journal article" date="2019" name="Int. J. Syst. Evol. Microbiol.">
        <title>The Global Catalogue of Microorganisms (GCM) 10K type strain sequencing project: providing services to taxonomists for standard genome sequencing and annotation.</title>
        <authorList>
            <consortium name="The Broad Institute Genomics Platform"/>
            <consortium name="The Broad Institute Genome Sequencing Center for Infectious Disease"/>
            <person name="Wu L."/>
            <person name="Ma J."/>
        </authorList>
    </citation>
    <scope>NUCLEOTIDE SEQUENCE [LARGE SCALE GENOMIC DNA]</scope>
    <source>
        <strain evidence="3">JCM 16702</strain>
    </source>
</reference>
<protein>
    <submittedName>
        <fullName evidence="2">DUF262 domain-containing protein</fullName>
    </submittedName>
</protein>
<dbReference type="Pfam" id="PF03235">
    <property type="entry name" value="GmrSD_N"/>
    <property type="match status" value="1"/>
</dbReference>
<dbReference type="EMBL" id="BAAAZG010000029">
    <property type="protein sequence ID" value="GAA4081301.1"/>
    <property type="molecule type" value="Genomic_DNA"/>
</dbReference>
<dbReference type="InterPro" id="IPR004919">
    <property type="entry name" value="GmrSD_N"/>
</dbReference>
<sequence>MHFETPPLMLRDLLDQVHDGRIQLPDFQRPWKWDDERIMSLLATVTQGYPIGVMMALEHGGEKTRFKPRPLDGAKVKPDTKPGMLLMDGQQRLTSLYQALKSGAPVSTMDARKKKLRRWYYIDIAKAADENADREDAILSVPEDRILRQTFGRGVSYDLTSMEKEAEAGLYPLSLIFDGDATQDWMFEYCKDTARKDTWREFRKGVLDNVTAFQVPVIKLTKDTPKEAVCTVFEKVNTGGVTLTIFELVTASYAGDPDYYEEHSTDFQLHEDWERIADELSKHGMLVEWDAKRSAYNGLQNTDLLQAVTLVSTHFRRRGRTGADPFTQPAAACKRKDILELPLTEYLDWSPRVVEAWHWTAEFLRRQCVYRVADVPYTTQLVALAAIRTVLGEEADTDEAYEKIARWFWCGVFGEQYGGSPETRLPRDLEQVAAWVRGGQEPASVGEAIFQEARLGTMRSRNSAAYTGLYALLMRQGCKDWTFNRGPIDESVYVNQKVDICRVFPRAWCVKQGIPAERYDSIINKTPLTHRTGQLMGTAGPASYLKKLETDTGLPGNWLDDIIATHVIDPALLRQEDFERFYADRAVRLRELIEEAMGKRAIPAVEAPESAEDYEPDVEKAS</sequence>
<organism evidence="2 3">
    <name type="scientific">Actinomadura miaoliensis</name>
    <dbReference type="NCBI Taxonomy" id="430685"/>
    <lineage>
        <taxon>Bacteria</taxon>
        <taxon>Bacillati</taxon>
        <taxon>Actinomycetota</taxon>
        <taxon>Actinomycetes</taxon>
        <taxon>Streptosporangiales</taxon>
        <taxon>Thermomonosporaceae</taxon>
        <taxon>Actinomadura</taxon>
    </lineage>
</organism>
<comment type="caution">
    <text evidence="2">The sequence shown here is derived from an EMBL/GenBank/DDBJ whole genome shotgun (WGS) entry which is preliminary data.</text>
</comment>
<evidence type="ECO:0000313" key="2">
    <source>
        <dbReference type="EMBL" id="GAA4081301.1"/>
    </source>
</evidence>
<evidence type="ECO:0000259" key="1">
    <source>
        <dbReference type="Pfam" id="PF03235"/>
    </source>
</evidence>
<proteinExistence type="predicted"/>
<keyword evidence="3" id="KW-1185">Reference proteome</keyword>
<gene>
    <name evidence="2" type="ORF">GCM10022214_45140</name>
</gene>